<organism evidence="2 3">
    <name type="scientific">Plectosphaerella cucumerina</name>
    <dbReference type="NCBI Taxonomy" id="40658"/>
    <lineage>
        <taxon>Eukaryota</taxon>
        <taxon>Fungi</taxon>
        <taxon>Dikarya</taxon>
        <taxon>Ascomycota</taxon>
        <taxon>Pezizomycotina</taxon>
        <taxon>Sordariomycetes</taxon>
        <taxon>Hypocreomycetidae</taxon>
        <taxon>Glomerellales</taxon>
        <taxon>Plectosphaerellaceae</taxon>
        <taxon>Plectosphaerella</taxon>
    </lineage>
</organism>
<dbReference type="GO" id="GO:0016747">
    <property type="term" value="F:acyltransferase activity, transferring groups other than amino-acyl groups"/>
    <property type="evidence" value="ECO:0007669"/>
    <property type="project" value="InterPro"/>
</dbReference>
<sequence length="527" mass="58110">MQSPPPDLDPVLLWDRQQALPLGQTLREDDLLLLLTPVVIPVDNPNESRDPFEALGRALASFHPAVRHVPYTKENGITAYHKDFIQRCRVIVFVMSGPPGDNEPSQADMALIALNTSQDSVFLVIACFDSQEYDLPMWNLPTVFQTQGYETMSLQAAARFAFATPGATPYPAFEDASEIAPRQWQVGACRFDDDIATIHNLWHDCLPGKFQISRHILSSLLDRASCLCLVVRQPITGEVLGFCAIYTADQDLSDSPRIGSLAALMVRKKYRGRGIGRSLHDAGVRALGQSSGVEHIRLGSTFPRLLHGVPDDSRFGGWFARRGWHGEAAPLGQNPDASDWLLELGDVAERGLSMAGLSFQRYTPSDREQVLRLVASVSTRKGHQGWLTQYTRVANSNFKGDIIVGFEGATIVSTAILYMPSLDHPFVQDMPWAQSIGSDVGGLSCICILDQEPGMVNNRDSIMVRLLDYSVKTLAGGGYRYMFLDAVRGGDHGFPGLGFRRWARYADLWKHVDTDEVVEHGQAGPGS</sequence>
<dbReference type="EMBL" id="JAGPXD010000004">
    <property type="protein sequence ID" value="KAH7358902.1"/>
    <property type="molecule type" value="Genomic_DNA"/>
</dbReference>
<dbReference type="Gene3D" id="3.40.630.30">
    <property type="match status" value="1"/>
</dbReference>
<dbReference type="OrthoDB" id="47059at2759"/>
<gene>
    <name evidence="2" type="ORF">B0T11DRAFT_109656</name>
</gene>
<name>A0A8K0TC55_9PEZI</name>
<feature type="domain" description="N-acetyltransferase" evidence="1">
    <location>
        <begin position="177"/>
        <end position="345"/>
    </location>
</feature>
<accession>A0A8K0TC55</accession>
<dbReference type="InterPro" id="IPR016181">
    <property type="entry name" value="Acyl_CoA_acyltransferase"/>
</dbReference>
<dbReference type="CDD" id="cd04301">
    <property type="entry name" value="NAT_SF"/>
    <property type="match status" value="1"/>
</dbReference>
<dbReference type="Pfam" id="PF00583">
    <property type="entry name" value="Acetyltransf_1"/>
    <property type="match status" value="1"/>
</dbReference>
<protein>
    <recommendedName>
        <fullName evidence="1">N-acetyltransferase domain-containing protein</fullName>
    </recommendedName>
</protein>
<dbReference type="Proteomes" id="UP000813385">
    <property type="component" value="Unassembled WGS sequence"/>
</dbReference>
<comment type="caution">
    <text evidence="2">The sequence shown here is derived from an EMBL/GenBank/DDBJ whole genome shotgun (WGS) entry which is preliminary data.</text>
</comment>
<dbReference type="AlphaFoldDB" id="A0A8K0TC55"/>
<evidence type="ECO:0000313" key="2">
    <source>
        <dbReference type="EMBL" id="KAH7358902.1"/>
    </source>
</evidence>
<keyword evidence="3" id="KW-1185">Reference proteome</keyword>
<evidence type="ECO:0000259" key="1">
    <source>
        <dbReference type="PROSITE" id="PS51186"/>
    </source>
</evidence>
<dbReference type="SUPFAM" id="SSF55729">
    <property type="entry name" value="Acyl-CoA N-acyltransferases (Nat)"/>
    <property type="match status" value="1"/>
</dbReference>
<reference evidence="2" key="1">
    <citation type="journal article" date="2021" name="Nat. Commun.">
        <title>Genetic determinants of endophytism in the Arabidopsis root mycobiome.</title>
        <authorList>
            <person name="Mesny F."/>
            <person name="Miyauchi S."/>
            <person name="Thiergart T."/>
            <person name="Pickel B."/>
            <person name="Atanasova L."/>
            <person name="Karlsson M."/>
            <person name="Huettel B."/>
            <person name="Barry K.W."/>
            <person name="Haridas S."/>
            <person name="Chen C."/>
            <person name="Bauer D."/>
            <person name="Andreopoulos W."/>
            <person name="Pangilinan J."/>
            <person name="LaButti K."/>
            <person name="Riley R."/>
            <person name="Lipzen A."/>
            <person name="Clum A."/>
            <person name="Drula E."/>
            <person name="Henrissat B."/>
            <person name="Kohler A."/>
            <person name="Grigoriev I.V."/>
            <person name="Martin F.M."/>
            <person name="Hacquard S."/>
        </authorList>
    </citation>
    <scope>NUCLEOTIDE SEQUENCE</scope>
    <source>
        <strain evidence="2">MPI-CAGE-AT-0016</strain>
    </source>
</reference>
<proteinExistence type="predicted"/>
<evidence type="ECO:0000313" key="3">
    <source>
        <dbReference type="Proteomes" id="UP000813385"/>
    </source>
</evidence>
<dbReference type="InterPro" id="IPR000182">
    <property type="entry name" value="GNAT_dom"/>
</dbReference>
<dbReference type="PROSITE" id="PS51186">
    <property type="entry name" value="GNAT"/>
    <property type="match status" value="1"/>
</dbReference>